<proteinExistence type="predicted"/>
<dbReference type="Proteomes" id="UP000011115">
    <property type="component" value="Unassembled WGS sequence"/>
</dbReference>
<gene>
    <name evidence="2" type="primary">LOC102594630</name>
</gene>
<reference evidence="2" key="2">
    <citation type="submission" date="2015-06" db="UniProtKB">
        <authorList>
            <consortium name="EnsemblPlants"/>
        </authorList>
    </citation>
    <scope>IDENTIFICATION</scope>
    <source>
        <strain evidence="2">DM1-3 516 R44</strain>
    </source>
</reference>
<evidence type="ECO:0000313" key="2">
    <source>
        <dbReference type="EnsemblPlants" id="PGSC0003DMT400052840"/>
    </source>
</evidence>
<accession>M1BU23</accession>
<dbReference type="OrthoDB" id="1711136at2759"/>
<dbReference type="ExpressionAtlas" id="M1BU23">
    <property type="expression patterns" value="baseline"/>
</dbReference>
<sequence>MPIGRTTEAYVRGEKEASLSCADRSSGGINGEEAEREGNGGGESIEAEYRAGGACIADDRGGACVASKDL</sequence>
<dbReference type="Gramene" id="PGSC0003DMT400052840">
    <property type="protein sequence ID" value="PGSC0003DMT400052840"/>
    <property type="gene ID" value="PGSC0003DMG400020510"/>
</dbReference>
<dbReference type="HOGENOM" id="CLU_2762816_0_0_1"/>
<dbReference type="AlphaFoldDB" id="M1BU23"/>
<organism evidence="2 3">
    <name type="scientific">Solanum tuberosum</name>
    <name type="common">Potato</name>
    <dbReference type="NCBI Taxonomy" id="4113"/>
    <lineage>
        <taxon>Eukaryota</taxon>
        <taxon>Viridiplantae</taxon>
        <taxon>Streptophyta</taxon>
        <taxon>Embryophyta</taxon>
        <taxon>Tracheophyta</taxon>
        <taxon>Spermatophyta</taxon>
        <taxon>Magnoliopsida</taxon>
        <taxon>eudicotyledons</taxon>
        <taxon>Gunneridae</taxon>
        <taxon>Pentapetalae</taxon>
        <taxon>asterids</taxon>
        <taxon>lamiids</taxon>
        <taxon>Solanales</taxon>
        <taxon>Solanaceae</taxon>
        <taxon>Solanoideae</taxon>
        <taxon>Solaneae</taxon>
        <taxon>Solanum</taxon>
    </lineage>
</organism>
<reference evidence="3" key="1">
    <citation type="journal article" date="2011" name="Nature">
        <title>Genome sequence and analysis of the tuber crop potato.</title>
        <authorList>
            <consortium name="The Potato Genome Sequencing Consortium"/>
        </authorList>
    </citation>
    <scope>NUCLEOTIDE SEQUENCE [LARGE SCALE GENOMIC DNA]</scope>
    <source>
        <strain evidence="3">cv. DM1-3 516 R44</strain>
    </source>
</reference>
<keyword evidence="3" id="KW-1185">Reference proteome</keyword>
<protein>
    <submittedName>
        <fullName evidence="2">Ubiquitin-protein ligase</fullName>
    </submittedName>
</protein>
<evidence type="ECO:0000256" key="1">
    <source>
        <dbReference type="SAM" id="MobiDB-lite"/>
    </source>
</evidence>
<name>M1BU23_SOLTU</name>
<feature type="region of interest" description="Disordered" evidence="1">
    <location>
        <begin position="1"/>
        <end position="45"/>
    </location>
</feature>
<evidence type="ECO:0000313" key="3">
    <source>
        <dbReference type="Proteomes" id="UP000011115"/>
    </source>
</evidence>
<dbReference type="EnsemblPlants" id="PGSC0003DMT400052840">
    <property type="protein sequence ID" value="PGSC0003DMT400052840"/>
    <property type="gene ID" value="PGSC0003DMG400020510"/>
</dbReference>